<keyword evidence="3" id="KW-1185">Reference proteome</keyword>
<feature type="transmembrane region" description="Helical" evidence="1">
    <location>
        <begin position="105"/>
        <end position="126"/>
    </location>
</feature>
<name>A0A8J3MVD7_9CHLR</name>
<feature type="transmembrane region" description="Helical" evidence="1">
    <location>
        <begin position="168"/>
        <end position="190"/>
    </location>
</feature>
<reference evidence="2" key="1">
    <citation type="submission" date="2020-10" db="EMBL/GenBank/DDBJ databases">
        <title>Taxonomic study of unclassified bacteria belonging to the class Ktedonobacteria.</title>
        <authorList>
            <person name="Yabe S."/>
            <person name="Wang C.M."/>
            <person name="Zheng Y."/>
            <person name="Sakai Y."/>
            <person name="Cavaletti L."/>
            <person name="Monciardini P."/>
            <person name="Donadio S."/>
        </authorList>
    </citation>
    <scope>NUCLEOTIDE SEQUENCE</scope>
    <source>
        <strain evidence="2">SOSP1-1</strain>
    </source>
</reference>
<dbReference type="RefSeq" id="WP_220198330.1">
    <property type="nucleotide sequence ID" value="NZ_BNJF01000004.1"/>
</dbReference>
<accession>A0A8J3MVD7</accession>
<organism evidence="2 3">
    <name type="scientific">Ktedonospora formicarum</name>
    <dbReference type="NCBI Taxonomy" id="2778364"/>
    <lineage>
        <taxon>Bacteria</taxon>
        <taxon>Bacillati</taxon>
        <taxon>Chloroflexota</taxon>
        <taxon>Ktedonobacteria</taxon>
        <taxon>Ktedonobacterales</taxon>
        <taxon>Ktedonobacteraceae</taxon>
        <taxon>Ktedonospora</taxon>
    </lineage>
</organism>
<protein>
    <submittedName>
        <fullName evidence="2">Uncharacterized protein</fullName>
    </submittedName>
</protein>
<dbReference type="EMBL" id="BNJF01000004">
    <property type="protein sequence ID" value="GHO49225.1"/>
    <property type="molecule type" value="Genomic_DNA"/>
</dbReference>
<dbReference type="Proteomes" id="UP000612362">
    <property type="component" value="Unassembled WGS sequence"/>
</dbReference>
<evidence type="ECO:0000313" key="2">
    <source>
        <dbReference type="EMBL" id="GHO49225.1"/>
    </source>
</evidence>
<feature type="transmembrane region" description="Helical" evidence="1">
    <location>
        <begin position="138"/>
        <end position="162"/>
    </location>
</feature>
<dbReference type="AlphaFoldDB" id="A0A8J3MVD7"/>
<evidence type="ECO:0000313" key="3">
    <source>
        <dbReference type="Proteomes" id="UP000612362"/>
    </source>
</evidence>
<keyword evidence="1" id="KW-0812">Transmembrane</keyword>
<keyword evidence="1" id="KW-0472">Membrane</keyword>
<proteinExistence type="predicted"/>
<comment type="caution">
    <text evidence="2">The sequence shown here is derived from an EMBL/GenBank/DDBJ whole genome shotgun (WGS) entry which is preliminary data.</text>
</comment>
<feature type="transmembrane region" description="Helical" evidence="1">
    <location>
        <begin position="80"/>
        <end position="99"/>
    </location>
</feature>
<sequence>MIQEPINNPPRRNIQDLKNIIGHFMRLRSKNAQPEDIEPFLADLSKLGADEKATSVLKEAFIDTIAANQNDARSARTDKVLVGGLTAIDLVIFQALLSFNPIDIATVIALIALGLSILAAGGYLFIRFIQEDHNIQDYDWKVIGIFPFISLLATAIGIPAAIWHVSWLAAIIFFVSSVIIGIFCVFYYASVAIRAEAKKRYEFTQSGHMDANS</sequence>
<keyword evidence="1" id="KW-1133">Transmembrane helix</keyword>
<evidence type="ECO:0000256" key="1">
    <source>
        <dbReference type="SAM" id="Phobius"/>
    </source>
</evidence>
<gene>
    <name evidence="2" type="ORF">KSX_73880</name>
</gene>